<dbReference type="InterPro" id="IPR050952">
    <property type="entry name" value="TRIM-NHL_E3_ligases"/>
</dbReference>
<dbReference type="SUPFAM" id="SSF48452">
    <property type="entry name" value="TPR-like"/>
    <property type="match status" value="1"/>
</dbReference>
<evidence type="ECO:0000313" key="5">
    <source>
        <dbReference type="EMBL" id="BCN29631.1"/>
    </source>
</evidence>
<keyword evidence="4" id="KW-0732">Signal</keyword>
<protein>
    <recommendedName>
        <fullName evidence="7">Gluconolactonase</fullName>
    </recommendedName>
</protein>
<dbReference type="KEGG" id="ahb:bsdtb5_09260"/>
<feature type="repeat" description="NHL" evidence="2">
    <location>
        <begin position="62"/>
        <end position="94"/>
    </location>
</feature>
<accession>A0A7R7IC94</accession>
<keyword evidence="3" id="KW-0812">Transmembrane</keyword>
<dbReference type="GO" id="GO:0008270">
    <property type="term" value="F:zinc ion binding"/>
    <property type="evidence" value="ECO:0007669"/>
    <property type="project" value="UniProtKB-KW"/>
</dbReference>
<dbReference type="PANTHER" id="PTHR24104">
    <property type="entry name" value="E3 UBIQUITIN-PROTEIN LIGASE NHLRC1-RELATED"/>
    <property type="match status" value="1"/>
</dbReference>
<organism evidence="5 6">
    <name type="scientific">Anaeromicropila herbilytica</name>
    <dbReference type="NCBI Taxonomy" id="2785025"/>
    <lineage>
        <taxon>Bacteria</taxon>
        <taxon>Bacillati</taxon>
        <taxon>Bacillota</taxon>
        <taxon>Clostridia</taxon>
        <taxon>Lachnospirales</taxon>
        <taxon>Lachnospiraceae</taxon>
        <taxon>Anaeromicropila</taxon>
    </lineage>
</organism>
<evidence type="ECO:0000256" key="1">
    <source>
        <dbReference type="ARBA" id="ARBA00022737"/>
    </source>
</evidence>
<sequence length="482" mass="54315">MRKKRLLFIPLMIALMLTFNTIAYADDVPYDTYNYDSWGDIVYTPAAYVPEKHLSGADLGIGNFVTPQDFYVTDDGYIYVADTGNNRIVVTTKDWKLVKVIDQFMNDGKKDGFKSPSGIYVTKDKRVYIADTDNNRVVALKDDGSLYQIISNPKSEVLADNFVFTPQKVTVDYANRVYVIAKGMFQGIMAFDETGNFTSFSGTINVQITTLEKIWRKFSTKAQRSRQSLFIPTEFTGIDVDSDGFVFATNVDNEGTQAVRRLNPKGQDVIDKNDKYKLGGDLIFRLMGDYSGASHISDIVVREKGIYSVVDSTRGRIFTYDHEGNLLYIFGGLGSQMGTFKMPTAIEKIDDNIAVLDSTNAEVLTFSETEYGKLINEAVGLRYDGDETKAVEKWKQVLKLDSNYELAYVGIGKSYLAAGKNKLAMKYLKLGMNKEYYSIAFKRYRNDILKDNLGYILTGVVVIIAGYSVVSRVKKHKREEQN</sequence>
<dbReference type="PANTHER" id="PTHR24104:SF25">
    <property type="entry name" value="PROTEIN LIN-41"/>
    <property type="match status" value="1"/>
</dbReference>
<keyword evidence="1" id="KW-0677">Repeat</keyword>
<dbReference type="EMBL" id="AP024169">
    <property type="protein sequence ID" value="BCN29631.1"/>
    <property type="molecule type" value="Genomic_DNA"/>
</dbReference>
<keyword evidence="3" id="KW-0472">Membrane</keyword>
<feature type="transmembrane region" description="Helical" evidence="3">
    <location>
        <begin position="453"/>
        <end position="470"/>
    </location>
</feature>
<dbReference type="PROSITE" id="PS51125">
    <property type="entry name" value="NHL"/>
    <property type="match status" value="2"/>
</dbReference>
<dbReference type="CDD" id="cd05819">
    <property type="entry name" value="NHL"/>
    <property type="match status" value="1"/>
</dbReference>
<keyword evidence="6" id="KW-1185">Reference proteome</keyword>
<dbReference type="RefSeq" id="WP_271714900.1">
    <property type="nucleotide sequence ID" value="NZ_AP024169.1"/>
</dbReference>
<feature type="repeat" description="NHL" evidence="2">
    <location>
        <begin position="108"/>
        <end position="143"/>
    </location>
</feature>
<dbReference type="InterPro" id="IPR011990">
    <property type="entry name" value="TPR-like_helical_dom_sf"/>
</dbReference>
<dbReference type="Pfam" id="PF01436">
    <property type="entry name" value="NHL"/>
    <property type="match status" value="2"/>
</dbReference>
<evidence type="ECO:0000256" key="4">
    <source>
        <dbReference type="SAM" id="SignalP"/>
    </source>
</evidence>
<dbReference type="Proteomes" id="UP000595897">
    <property type="component" value="Chromosome"/>
</dbReference>
<gene>
    <name evidence="5" type="ORF">bsdtb5_09260</name>
</gene>
<evidence type="ECO:0008006" key="7">
    <source>
        <dbReference type="Google" id="ProtNLM"/>
    </source>
</evidence>
<keyword evidence="3" id="KW-1133">Transmembrane helix</keyword>
<dbReference type="AlphaFoldDB" id="A0A7R7IC94"/>
<dbReference type="SUPFAM" id="SSF101898">
    <property type="entry name" value="NHL repeat"/>
    <property type="match status" value="1"/>
</dbReference>
<evidence type="ECO:0000313" key="6">
    <source>
        <dbReference type="Proteomes" id="UP000595897"/>
    </source>
</evidence>
<dbReference type="InterPro" id="IPR011042">
    <property type="entry name" value="6-blade_b-propeller_TolB-like"/>
</dbReference>
<name>A0A7R7IC94_9FIRM</name>
<proteinExistence type="predicted"/>
<feature type="chain" id="PRO_5033065492" description="Gluconolactonase" evidence="4">
    <location>
        <begin position="26"/>
        <end position="482"/>
    </location>
</feature>
<feature type="signal peptide" evidence="4">
    <location>
        <begin position="1"/>
        <end position="25"/>
    </location>
</feature>
<evidence type="ECO:0000256" key="3">
    <source>
        <dbReference type="SAM" id="Phobius"/>
    </source>
</evidence>
<reference evidence="5 6" key="1">
    <citation type="submission" date="2020-11" db="EMBL/GenBank/DDBJ databases">
        <title>Draft genome sequencing of a Lachnospiraceae strain isolated from anoxic soil subjected to BSD treatment.</title>
        <authorList>
            <person name="Uek A."/>
            <person name="Tonouchi A."/>
        </authorList>
    </citation>
    <scope>NUCLEOTIDE SEQUENCE [LARGE SCALE GENOMIC DNA]</scope>
    <source>
        <strain evidence="5 6">TB5</strain>
    </source>
</reference>
<dbReference type="InterPro" id="IPR001258">
    <property type="entry name" value="NHL_repeat"/>
</dbReference>
<evidence type="ECO:0000256" key="2">
    <source>
        <dbReference type="PROSITE-ProRule" id="PRU00504"/>
    </source>
</evidence>
<dbReference type="Gene3D" id="2.120.10.30">
    <property type="entry name" value="TolB, C-terminal domain"/>
    <property type="match status" value="2"/>
</dbReference>